<proteinExistence type="predicted"/>
<protein>
    <submittedName>
        <fullName evidence="1">Uncharacterized protein</fullName>
    </submittedName>
</protein>
<name>A0A166X9P2_9AGAM</name>
<dbReference type="AlphaFoldDB" id="A0A166X9P2"/>
<accession>A0A166X9P2</accession>
<dbReference type="EMBL" id="KV417480">
    <property type="protein sequence ID" value="KZP34563.1"/>
    <property type="molecule type" value="Genomic_DNA"/>
</dbReference>
<reference evidence="1" key="1">
    <citation type="journal article" date="2016" name="Mol. Biol. Evol.">
        <title>Comparative Genomics of Early-Diverging Mushroom-Forming Fungi Provides Insights into the Origins of Lignocellulose Decay Capabilities.</title>
        <authorList>
            <person name="Nagy L.G."/>
            <person name="Riley R."/>
            <person name="Tritt A."/>
            <person name="Adam C."/>
            <person name="Daum C."/>
            <person name="Floudas D."/>
            <person name="Sun H."/>
            <person name="Yadav J.S."/>
            <person name="Pangilinan J."/>
            <person name="Larsson K.H."/>
            <person name="Matsuura K."/>
            <person name="Barry K."/>
            <person name="Labutti K."/>
            <person name="Kuo R."/>
            <person name="Ohm R.A."/>
            <person name="Bhattacharya S.S."/>
            <person name="Shirouzu T."/>
            <person name="Yoshinaga Y."/>
            <person name="Martin F.M."/>
            <person name="Grigoriev I.V."/>
            <person name="Hibbett D.S."/>
        </authorList>
    </citation>
    <scope>NUCLEOTIDE SEQUENCE [LARGE SCALE GENOMIC DNA]</scope>
    <source>
        <strain evidence="1">CBS 109695</strain>
    </source>
</reference>
<gene>
    <name evidence="1" type="ORF">FIBSPDRAFT_942675</name>
</gene>
<sequence length="76" mass="8528">MFDFWLVVKSWGGRAFNCTKCTMSPIKSFGEAVVQTIRLLLLRASESLQISMPDYVRTAARPATAKGEVLEMQNMV</sequence>
<evidence type="ECO:0000313" key="1">
    <source>
        <dbReference type="EMBL" id="KZP34563.1"/>
    </source>
</evidence>
<organism evidence="1">
    <name type="scientific">Athelia psychrophila</name>
    <dbReference type="NCBI Taxonomy" id="1759441"/>
    <lineage>
        <taxon>Eukaryota</taxon>
        <taxon>Fungi</taxon>
        <taxon>Dikarya</taxon>
        <taxon>Basidiomycota</taxon>
        <taxon>Agaricomycotina</taxon>
        <taxon>Agaricomycetes</taxon>
        <taxon>Agaricomycetidae</taxon>
        <taxon>Atheliales</taxon>
        <taxon>Atheliaceae</taxon>
        <taxon>Athelia</taxon>
    </lineage>
</organism>